<dbReference type="PANTHER" id="PTHR43441:SF2">
    <property type="entry name" value="FAMILY ACETYLTRANSFERASE, PUTATIVE (AFU_ORTHOLOGUE AFUA_7G00850)-RELATED"/>
    <property type="match status" value="1"/>
</dbReference>
<sequence length="248" mass="28849">MSIHTPSFALIPSSQVVLEGKYITLQPCQPSQDASELYDMSHGSPEKESIWEYLYMGGSVTPFPNVQEFQQLLEKRVATSASSSTTPVPNRYYSWTVVENQTRMKIGNLCLMNAYPDHGRIEIGAVWVAKPYHRTNVNTEACFLLMCYAFEVLQYSRVEWKCDERNKRSSGAAKKMGFSYEGTFRKHMIVRDGFARNTDWYSIIDEDWFGGKKKLYLQHDRLKYEKQDDERLANMIQYLRRMNGNNKL</sequence>
<dbReference type="PANTHER" id="PTHR43441">
    <property type="entry name" value="RIBOSOMAL-PROTEIN-SERINE ACETYLTRANSFERASE"/>
    <property type="match status" value="1"/>
</dbReference>
<evidence type="ECO:0000313" key="2">
    <source>
        <dbReference type="EMBL" id="KAG2392813.1"/>
    </source>
</evidence>
<evidence type="ECO:0000313" key="3">
    <source>
        <dbReference type="Proteomes" id="UP000816034"/>
    </source>
</evidence>
<reference evidence="2 3" key="1">
    <citation type="journal article" date="2018" name="BMC Genomics">
        <title>The genome of Naegleria lovaniensis, the basis for a comparative approach to unravel pathogenicity factors of the human pathogenic amoeba N. fowleri.</title>
        <authorList>
            <person name="Liechti N."/>
            <person name="Schurch N."/>
            <person name="Bruggmann R."/>
            <person name="Wittwer M."/>
        </authorList>
    </citation>
    <scope>NUCLEOTIDE SEQUENCE [LARGE SCALE GENOMIC DNA]</scope>
    <source>
        <strain evidence="2 3">ATCC 30569</strain>
    </source>
</reference>
<dbReference type="InterPro" id="IPR051908">
    <property type="entry name" value="Ribosomal_N-acetyltransferase"/>
</dbReference>
<dbReference type="GO" id="GO:1990189">
    <property type="term" value="F:protein N-terminal-serine acetyltransferase activity"/>
    <property type="evidence" value="ECO:0007669"/>
    <property type="project" value="TreeGrafter"/>
</dbReference>
<evidence type="ECO:0000259" key="1">
    <source>
        <dbReference type="PROSITE" id="PS51186"/>
    </source>
</evidence>
<keyword evidence="3" id="KW-1185">Reference proteome</keyword>
<gene>
    <name evidence="2" type="ORF">C9374_011538</name>
</gene>
<dbReference type="PROSITE" id="PS51186">
    <property type="entry name" value="GNAT"/>
    <property type="match status" value="1"/>
</dbReference>
<dbReference type="Proteomes" id="UP000816034">
    <property type="component" value="Unassembled WGS sequence"/>
</dbReference>
<dbReference type="RefSeq" id="XP_044554707.1">
    <property type="nucleotide sequence ID" value="XM_044687204.1"/>
</dbReference>
<feature type="domain" description="N-acetyltransferase" evidence="1">
    <location>
        <begin position="35"/>
        <end position="197"/>
    </location>
</feature>
<dbReference type="AlphaFoldDB" id="A0AA88KP50"/>
<dbReference type="InterPro" id="IPR000182">
    <property type="entry name" value="GNAT_dom"/>
</dbReference>
<dbReference type="InterPro" id="IPR016181">
    <property type="entry name" value="Acyl_CoA_acyltransferase"/>
</dbReference>
<dbReference type="EMBL" id="PYSW02000004">
    <property type="protein sequence ID" value="KAG2392813.1"/>
    <property type="molecule type" value="Genomic_DNA"/>
</dbReference>
<accession>A0AA88KP50</accession>
<comment type="caution">
    <text evidence="2">The sequence shown here is derived from an EMBL/GenBank/DDBJ whole genome shotgun (WGS) entry which is preliminary data.</text>
</comment>
<organism evidence="2 3">
    <name type="scientific">Naegleria lovaniensis</name>
    <name type="common">Amoeba</name>
    <dbReference type="NCBI Taxonomy" id="51637"/>
    <lineage>
        <taxon>Eukaryota</taxon>
        <taxon>Discoba</taxon>
        <taxon>Heterolobosea</taxon>
        <taxon>Tetramitia</taxon>
        <taxon>Eutetramitia</taxon>
        <taxon>Vahlkampfiidae</taxon>
        <taxon>Naegleria</taxon>
    </lineage>
</organism>
<dbReference type="Gene3D" id="3.40.630.30">
    <property type="match status" value="1"/>
</dbReference>
<name>A0AA88KP50_NAELO</name>
<dbReference type="Pfam" id="PF13302">
    <property type="entry name" value="Acetyltransf_3"/>
    <property type="match status" value="1"/>
</dbReference>
<proteinExistence type="predicted"/>
<dbReference type="GeneID" id="68103992"/>
<dbReference type="SUPFAM" id="SSF55729">
    <property type="entry name" value="Acyl-CoA N-acyltransferases (Nat)"/>
    <property type="match status" value="1"/>
</dbReference>
<protein>
    <recommendedName>
        <fullName evidence="1">N-acetyltransferase domain-containing protein</fullName>
    </recommendedName>
</protein>
<dbReference type="GO" id="GO:0008999">
    <property type="term" value="F:protein-N-terminal-alanine acetyltransferase activity"/>
    <property type="evidence" value="ECO:0007669"/>
    <property type="project" value="TreeGrafter"/>
</dbReference>